<feature type="compositionally biased region" description="Polar residues" evidence="8">
    <location>
        <begin position="747"/>
        <end position="757"/>
    </location>
</feature>
<dbReference type="InterPro" id="IPR037162">
    <property type="entry name" value="TRPM_tetra_sf"/>
</dbReference>
<dbReference type="Pfam" id="PF16519">
    <property type="entry name" value="TRPM_tetra"/>
    <property type="match status" value="1"/>
</dbReference>
<feature type="compositionally biased region" description="Polar residues" evidence="8">
    <location>
        <begin position="1375"/>
        <end position="1384"/>
    </location>
</feature>
<reference evidence="14 15" key="1">
    <citation type="submission" date="2020-08" db="EMBL/GenBank/DDBJ databases">
        <authorList>
            <person name="Hejnol A."/>
        </authorList>
    </citation>
    <scope>NUCLEOTIDE SEQUENCE [LARGE SCALE GENOMIC DNA]</scope>
</reference>
<comment type="caution">
    <text evidence="14">The sequence shown here is derived from an EMBL/GenBank/DDBJ whole genome shotgun (WGS) entry which is preliminary data.</text>
</comment>
<evidence type="ECO:0000259" key="12">
    <source>
        <dbReference type="Pfam" id="PF18139"/>
    </source>
</evidence>
<feature type="compositionally biased region" description="Basic and acidic residues" evidence="8">
    <location>
        <begin position="1519"/>
        <end position="1531"/>
    </location>
</feature>
<dbReference type="GO" id="GO:0051262">
    <property type="term" value="P:protein tetramerization"/>
    <property type="evidence" value="ECO:0007669"/>
    <property type="project" value="InterPro"/>
</dbReference>
<feature type="compositionally biased region" description="Acidic residues" evidence="8">
    <location>
        <begin position="732"/>
        <end position="743"/>
    </location>
</feature>
<dbReference type="PANTHER" id="PTHR13800:SF1">
    <property type="entry name" value="TRANSIENT RECEPTOR POTENTIAL CATION CHANNEL TRPM"/>
    <property type="match status" value="1"/>
</dbReference>
<evidence type="ECO:0000256" key="1">
    <source>
        <dbReference type="ARBA" id="ARBA00004141"/>
    </source>
</evidence>
<proteinExistence type="predicted"/>
<keyword evidence="3 9" id="KW-0812">Transmembrane</keyword>
<keyword evidence="7" id="KW-0407">Ion channel</keyword>
<feature type="compositionally biased region" description="Basic and acidic residues" evidence="8">
    <location>
        <begin position="1298"/>
        <end position="1324"/>
    </location>
</feature>
<evidence type="ECO:0000256" key="2">
    <source>
        <dbReference type="ARBA" id="ARBA00022448"/>
    </source>
</evidence>
<evidence type="ECO:0000259" key="13">
    <source>
        <dbReference type="Pfam" id="PF25508"/>
    </source>
</evidence>
<feature type="transmembrane region" description="Helical" evidence="9">
    <location>
        <begin position="816"/>
        <end position="835"/>
    </location>
</feature>
<dbReference type="OrthoDB" id="301415at2759"/>
<protein>
    <submittedName>
        <fullName evidence="14">DgyrCDS2946</fullName>
    </submittedName>
</protein>
<feature type="domain" description="Ion transport" evidence="10">
    <location>
        <begin position="822"/>
        <end position="1059"/>
    </location>
</feature>
<feature type="transmembrane region" description="Helical" evidence="9">
    <location>
        <begin position="1025"/>
        <end position="1050"/>
    </location>
</feature>
<dbReference type="Proteomes" id="UP000549394">
    <property type="component" value="Unassembled WGS sequence"/>
</dbReference>
<dbReference type="GO" id="GO:0005261">
    <property type="term" value="F:monoatomic cation channel activity"/>
    <property type="evidence" value="ECO:0007669"/>
    <property type="project" value="UniProtKB-ARBA"/>
</dbReference>
<name>A0A7I8VBX1_9ANNE</name>
<dbReference type="GO" id="GO:0005886">
    <property type="term" value="C:plasma membrane"/>
    <property type="evidence" value="ECO:0007669"/>
    <property type="project" value="TreeGrafter"/>
</dbReference>
<evidence type="ECO:0000256" key="5">
    <source>
        <dbReference type="ARBA" id="ARBA00023065"/>
    </source>
</evidence>
<dbReference type="PANTHER" id="PTHR13800">
    <property type="entry name" value="TRANSIENT RECEPTOR POTENTIAL CATION CHANNEL, SUBFAMILY M, MEMBER 6"/>
    <property type="match status" value="1"/>
</dbReference>
<feature type="transmembrane region" description="Helical" evidence="9">
    <location>
        <begin position="1081"/>
        <end position="1099"/>
    </location>
</feature>
<keyword evidence="6 9" id="KW-0472">Membrane</keyword>
<keyword evidence="2" id="KW-0813">Transport</keyword>
<evidence type="ECO:0000259" key="10">
    <source>
        <dbReference type="Pfam" id="PF00520"/>
    </source>
</evidence>
<dbReference type="GO" id="GO:0030001">
    <property type="term" value="P:metal ion transport"/>
    <property type="evidence" value="ECO:0007669"/>
    <property type="project" value="TreeGrafter"/>
</dbReference>
<feature type="region of interest" description="Disordered" evidence="8">
    <location>
        <begin position="722"/>
        <end position="757"/>
    </location>
</feature>
<keyword evidence="15" id="KW-1185">Reference proteome</keyword>
<evidence type="ECO:0000256" key="3">
    <source>
        <dbReference type="ARBA" id="ARBA00022692"/>
    </source>
</evidence>
<feature type="domain" description="TRPM SLOG" evidence="12">
    <location>
        <begin position="156"/>
        <end position="351"/>
    </location>
</feature>
<feature type="region of interest" description="Disordered" evidence="8">
    <location>
        <begin position="1294"/>
        <end position="1387"/>
    </location>
</feature>
<dbReference type="InterPro" id="IPR057366">
    <property type="entry name" value="TRPM-like"/>
</dbReference>
<dbReference type="InterPro" id="IPR041491">
    <property type="entry name" value="TRPM_SLOG"/>
</dbReference>
<feature type="transmembrane region" description="Helical" evidence="9">
    <location>
        <begin position="950"/>
        <end position="967"/>
    </location>
</feature>
<feature type="compositionally biased region" description="Low complexity" evidence="8">
    <location>
        <begin position="1331"/>
        <end position="1345"/>
    </location>
</feature>
<evidence type="ECO:0000256" key="7">
    <source>
        <dbReference type="ARBA" id="ARBA00023303"/>
    </source>
</evidence>
<evidence type="ECO:0000256" key="4">
    <source>
        <dbReference type="ARBA" id="ARBA00022989"/>
    </source>
</evidence>
<feature type="region of interest" description="Disordered" evidence="8">
    <location>
        <begin position="1215"/>
        <end position="1246"/>
    </location>
</feature>
<gene>
    <name evidence="14" type="ORF">DGYR_LOCUS2712</name>
</gene>
<dbReference type="InterPro" id="IPR005821">
    <property type="entry name" value="Ion_trans_dom"/>
</dbReference>
<feature type="transmembrane region" description="Helical" evidence="9">
    <location>
        <begin position="883"/>
        <end position="901"/>
    </location>
</feature>
<evidence type="ECO:0000259" key="11">
    <source>
        <dbReference type="Pfam" id="PF16519"/>
    </source>
</evidence>
<feature type="transmembrane region" description="Helical" evidence="9">
    <location>
        <begin position="690"/>
        <end position="710"/>
    </location>
</feature>
<evidence type="ECO:0000256" key="9">
    <source>
        <dbReference type="SAM" id="Phobius"/>
    </source>
</evidence>
<evidence type="ECO:0000256" key="6">
    <source>
        <dbReference type="ARBA" id="ARBA00023136"/>
    </source>
</evidence>
<feature type="domain" description="TRPM tetramerisation" evidence="11">
    <location>
        <begin position="1150"/>
        <end position="1204"/>
    </location>
</feature>
<keyword evidence="4 9" id="KW-1133">Transmembrane helix</keyword>
<accession>A0A7I8VBX1</accession>
<dbReference type="Pfam" id="PF00520">
    <property type="entry name" value="Ion_trans"/>
    <property type="match status" value="1"/>
</dbReference>
<feature type="region of interest" description="Disordered" evidence="8">
    <location>
        <begin position="1510"/>
        <end position="1531"/>
    </location>
</feature>
<comment type="subcellular location">
    <subcellularLocation>
        <location evidence="1">Membrane</location>
        <topology evidence="1">Multi-pass membrane protein</topology>
    </subcellularLocation>
</comment>
<dbReference type="Pfam" id="PF18139">
    <property type="entry name" value="LSDAT_euk"/>
    <property type="match status" value="1"/>
</dbReference>
<dbReference type="InterPro" id="IPR050927">
    <property type="entry name" value="TRPM"/>
</dbReference>
<evidence type="ECO:0000313" key="14">
    <source>
        <dbReference type="EMBL" id="CAD5113778.1"/>
    </source>
</evidence>
<dbReference type="EMBL" id="CAJFCJ010000004">
    <property type="protein sequence ID" value="CAD5113778.1"/>
    <property type="molecule type" value="Genomic_DNA"/>
</dbReference>
<organism evidence="14 15">
    <name type="scientific">Dimorphilus gyrociliatus</name>
    <dbReference type="NCBI Taxonomy" id="2664684"/>
    <lineage>
        <taxon>Eukaryota</taxon>
        <taxon>Metazoa</taxon>
        <taxon>Spiralia</taxon>
        <taxon>Lophotrochozoa</taxon>
        <taxon>Annelida</taxon>
        <taxon>Polychaeta</taxon>
        <taxon>Polychaeta incertae sedis</taxon>
        <taxon>Dinophilidae</taxon>
        <taxon>Dimorphilus</taxon>
    </lineage>
</organism>
<evidence type="ECO:0000313" key="15">
    <source>
        <dbReference type="Proteomes" id="UP000549394"/>
    </source>
</evidence>
<feature type="domain" description="TRPM-like" evidence="13">
    <location>
        <begin position="406"/>
        <end position="669"/>
    </location>
</feature>
<evidence type="ECO:0000256" key="8">
    <source>
        <dbReference type="SAM" id="MobiDB-lite"/>
    </source>
</evidence>
<sequence length="1531" mass="174490">MLLTSEIDEVLTPLKRDDVETADERRERNKRMLKTISETINNTQNQKPWIERVFNKRECCEFIPAIKDRNRCGCGRLCTDHSFLNLKRDATAISPSFSGDSRWIPKKHSILMPTDAYGVIEFEGGCHPSKAQYVRLAHDTSAENIIRLLQTQWGLGVMKHVGEALGDTLSQSRNKIVTIGIAPWGVIENKNELISRDKVISYHAGSSSKSNSVMLNSNHAYFLLVDNGTDGKFGSDIALRKKLEKFISQQKIITRSGVKNYSTPVVCLTLEGGTNTIRNVLEYSTDKPPVPVVVCDGSGRASDLLAFAHKFTKDEESLQDGLKDQLILTIEKTFKYSRDSAEQLLLELLVCVRKKDLITVFRLTEGSQDIDLAILGALLLAQKASAVDQLSLALTWNRVDIARSHIFACVQEWPTGALDQAMMDALVQDRVDFVQLLLENGKQDTSSTTFRLIMKDVRKSYAPGYRYTLFDVGQVIERLMGGAYRATYCRKHFRNIYNTVVKKKSSSTAGIGGTNLSKKVEDTMVQNISSILQLSDIPLGTIDMQVLENDALKYPFHELMVWAVLMRRYKMAKFMWQHGEEALAKALIACKLLKAMAHEAAQDELEFDVANEIRGASREFGELALELLEYCHKTDDDVTQSILTYELRNWSDQTCLSLAYAAGLREFIANSCCQILLTEMWMGALRMRKYMTLKVILGIVFLPAVFLMEYKSKEELQLMPQTVEEHEKNDSDSETSETNEEEVTDTKGNSNKNSTSVNQSASLIKGINRDTSDNLIVSDTSIIGGKYTKKTSYNKKSPLRLGKKIYEFYTAPVTKFWSHTLAYIVFMIVFTYVVLVRMDRHVELQEAYVITYVFTLAIEKTREVISSEPVKLSQKILVYFSEFWNICDTLAIILFIIGVSFRLNPDTKAIGKVIYSVDIILWYIRILDIFSVNKYLGPYVMMIGKMVKDMLYFIVILLVVLMSFGVARQSITYPNQDPDWSLLKHIFLKPYFMLYGEVYAGEIDPADCVNNPQSKDDIKCVPGMWITPAIMTIFLIVANILLINLLIAVFNNTFNRVNAISTAIWKFQRYNLVIEYEMKPLLPPPVIVFSHIFLAIKYFKGRCRGQREFFDNGLKLFLGKEEVERLHDFEEECVDEYFRKKESHFQSSTEQKIRATDERVENIALKVDDMNTKENSMMLSLQTVDFRLAKLEEITLQTAETIAFLARKFGDDENIQESQKRKKKLSGPRLERSVTIAEPPASSSSHVLDSFSLLPPLHSHGLNAVEMKIGSRRTKGPYPASELYQRRRVRALNRLKYKQSEEPEAIKKARTASERRKSTRDSRQSSKVLFSDDSSPCISPSNSPPRGRRRTPSESSTTRHFHWKVGNSNKKSEDIQSNTDNRTSAIPVPFTPIITPVRQEYSSITDEIDTSCLNYVSPNNSPNTPRQHIFERHTMRGAEETEHAEMEKSFRKRLHQISLTESDSIADMAMFALEVHENQSPNHSPLSKMKSCYSLEDRLSWDEENTLCKSRSDPCFNPEDQRSEAEQEHIC</sequence>
<dbReference type="InterPro" id="IPR032415">
    <property type="entry name" value="TRPM_tetra"/>
</dbReference>
<keyword evidence="5" id="KW-0406">Ion transport</keyword>
<dbReference type="Gene3D" id="1.20.5.1010">
    <property type="entry name" value="TRPM, tetramerisation domain"/>
    <property type="match status" value="1"/>
</dbReference>
<dbReference type="Pfam" id="PF25508">
    <property type="entry name" value="TRPM2"/>
    <property type="match status" value="1"/>
</dbReference>